<evidence type="ECO:0000256" key="3">
    <source>
        <dbReference type="ARBA" id="ARBA00022692"/>
    </source>
</evidence>
<keyword evidence="5 7" id="KW-0496">Mitochondrion</keyword>
<name>A0A9D3T1C3_MEGAT</name>
<comment type="subunit">
    <text evidence="7">Component of the mitochondrial contact site and cristae organizing system (MICOS) complex.</text>
</comment>
<feature type="compositionally biased region" description="Pro residues" evidence="8">
    <location>
        <begin position="234"/>
        <end position="251"/>
    </location>
</feature>
<evidence type="ECO:0000256" key="7">
    <source>
        <dbReference type="RuleBase" id="RU363021"/>
    </source>
</evidence>
<protein>
    <recommendedName>
        <fullName evidence="7">MICOS complex subunit</fullName>
    </recommendedName>
</protein>
<evidence type="ECO:0000256" key="1">
    <source>
        <dbReference type="ARBA" id="ARBA00004325"/>
    </source>
</evidence>
<keyword evidence="7" id="KW-0999">Mitochondrion inner membrane</keyword>
<gene>
    <name evidence="9" type="ORF">MATL_G00170510</name>
</gene>
<evidence type="ECO:0000313" key="10">
    <source>
        <dbReference type="Proteomes" id="UP001046870"/>
    </source>
</evidence>
<evidence type="ECO:0000256" key="6">
    <source>
        <dbReference type="ARBA" id="ARBA00023136"/>
    </source>
</evidence>
<dbReference type="GO" id="GO:0042407">
    <property type="term" value="P:cristae formation"/>
    <property type="evidence" value="ECO:0007669"/>
    <property type="project" value="InterPro"/>
</dbReference>
<comment type="function">
    <text evidence="7">Component of the MICOS complex, a large protein complex of the mitochondrial inner membrane that plays crucial roles in the maintenance of crista junctions, inner membrane architecture, and formation of contact sites to the outer membrane.</text>
</comment>
<feature type="compositionally biased region" description="Low complexity" evidence="8">
    <location>
        <begin position="214"/>
        <end position="233"/>
    </location>
</feature>
<dbReference type="Proteomes" id="UP001046870">
    <property type="component" value="Chromosome 14"/>
</dbReference>
<keyword evidence="4" id="KW-1133">Transmembrane helix</keyword>
<feature type="region of interest" description="Disordered" evidence="8">
    <location>
        <begin position="211"/>
        <end position="401"/>
    </location>
</feature>
<dbReference type="InterPro" id="IPR019166">
    <property type="entry name" value="MIC26/MIC27"/>
</dbReference>
<comment type="subcellular location">
    <subcellularLocation>
        <location evidence="7">Mitochondrion inner membrane</location>
    </subcellularLocation>
    <subcellularLocation>
        <location evidence="1">Mitochondrion membrane</location>
    </subcellularLocation>
</comment>
<proteinExistence type="inferred from homology"/>
<feature type="compositionally biased region" description="Basic and acidic residues" evidence="8">
    <location>
        <begin position="371"/>
        <end position="385"/>
    </location>
</feature>
<dbReference type="InterPro" id="IPR033182">
    <property type="entry name" value="MIC26/MIC27_animal"/>
</dbReference>
<dbReference type="PANTHER" id="PTHR14564">
    <property type="entry name" value="MICOS COMPLEX SUBUNIT MIC26 / MIC27 FAMILY MEMBER"/>
    <property type="match status" value="1"/>
</dbReference>
<dbReference type="OrthoDB" id="5973346at2759"/>
<keyword evidence="6" id="KW-0472">Membrane</keyword>
<comment type="caution">
    <text evidence="9">The sequence shown here is derived from an EMBL/GenBank/DDBJ whole genome shotgun (WGS) entry which is preliminary data.</text>
</comment>
<reference evidence="9" key="1">
    <citation type="submission" date="2021-01" db="EMBL/GenBank/DDBJ databases">
        <authorList>
            <person name="Zahm M."/>
            <person name="Roques C."/>
            <person name="Cabau C."/>
            <person name="Klopp C."/>
            <person name="Donnadieu C."/>
            <person name="Jouanno E."/>
            <person name="Lampietro C."/>
            <person name="Louis A."/>
            <person name="Herpin A."/>
            <person name="Echchiki A."/>
            <person name="Berthelot C."/>
            <person name="Parey E."/>
            <person name="Roest-Crollius H."/>
            <person name="Braasch I."/>
            <person name="Postlethwait J."/>
            <person name="Bobe J."/>
            <person name="Montfort J."/>
            <person name="Bouchez O."/>
            <person name="Begum T."/>
            <person name="Mejri S."/>
            <person name="Adams A."/>
            <person name="Chen W.-J."/>
            <person name="Guiguen Y."/>
        </authorList>
    </citation>
    <scope>NUCLEOTIDE SEQUENCE</scope>
    <source>
        <strain evidence="9">YG-15Mar2019-1</strain>
        <tissue evidence="9">Brain</tissue>
    </source>
</reference>
<keyword evidence="10" id="KW-1185">Reference proteome</keyword>
<feature type="compositionally biased region" description="Low complexity" evidence="8">
    <location>
        <begin position="345"/>
        <end position="367"/>
    </location>
</feature>
<evidence type="ECO:0000256" key="5">
    <source>
        <dbReference type="ARBA" id="ARBA00023128"/>
    </source>
</evidence>
<comment type="similarity">
    <text evidence="2">Belongs to the apolipoprotein O/MICOS complex subunit Mic27 family.</text>
</comment>
<dbReference type="AlphaFoldDB" id="A0A9D3T1C3"/>
<dbReference type="GO" id="GO:0061617">
    <property type="term" value="C:MICOS complex"/>
    <property type="evidence" value="ECO:0007669"/>
    <property type="project" value="UniProtKB-UniRule"/>
</dbReference>
<evidence type="ECO:0000256" key="2">
    <source>
        <dbReference type="ARBA" id="ARBA00010904"/>
    </source>
</evidence>
<sequence length="401" mass="42026">MKSSYICLSRLHWEYCLSLSSVRLVWWEGPVMAAKTVKLAALPAALGFASVRVYALSEVKPEELLSPQELSVYTPLPRQLQYVEEDPGLLQRGLGAVRLGLLPYVRAIKRACVTVKIGAVNLYHAGEDTYEFLKDPPPGFLPRVSIITVSGLAGLILARRGSRLKRIGVPLGLATMGAAVCYPAQTVGVLKLSGKKAYSATQWASSSVTSLWKSSPAPSASPESVPLPASEPKVTPPKPVPEADSAPPPVDEPVSSPLPEAAPAEETLPVPVPVPEGDAAAAEEPAPLLAAEAQPTAAPVEDSVPEPVPAAEPTSQPAAPEPVPAESESPHAVILSVDTPAEQNSAPAPVEEPASALPAADPASLEPGTDVPEKPRFTPDPKLMDHGQSNPEDADLYSTRS</sequence>
<evidence type="ECO:0000256" key="8">
    <source>
        <dbReference type="SAM" id="MobiDB-lite"/>
    </source>
</evidence>
<evidence type="ECO:0000256" key="4">
    <source>
        <dbReference type="ARBA" id="ARBA00022989"/>
    </source>
</evidence>
<dbReference type="Pfam" id="PF09769">
    <property type="entry name" value="ApoO"/>
    <property type="match status" value="1"/>
</dbReference>
<organism evidence="9 10">
    <name type="scientific">Megalops atlanticus</name>
    <name type="common">Tarpon</name>
    <name type="synonym">Clupea gigantea</name>
    <dbReference type="NCBI Taxonomy" id="7932"/>
    <lineage>
        <taxon>Eukaryota</taxon>
        <taxon>Metazoa</taxon>
        <taxon>Chordata</taxon>
        <taxon>Craniata</taxon>
        <taxon>Vertebrata</taxon>
        <taxon>Euteleostomi</taxon>
        <taxon>Actinopterygii</taxon>
        <taxon>Neopterygii</taxon>
        <taxon>Teleostei</taxon>
        <taxon>Elopiformes</taxon>
        <taxon>Megalopidae</taxon>
        <taxon>Megalops</taxon>
    </lineage>
</organism>
<dbReference type="EMBL" id="JAFDVH010000014">
    <property type="protein sequence ID" value="KAG7464900.1"/>
    <property type="molecule type" value="Genomic_DNA"/>
</dbReference>
<keyword evidence="3" id="KW-0812">Transmembrane</keyword>
<evidence type="ECO:0000313" key="9">
    <source>
        <dbReference type="EMBL" id="KAG7464900.1"/>
    </source>
</evidence>
<accession>A0A9D3T1C3</accession>
<feature type="compositionally biased region" description="Low complexity" evidence="8">
    <location>
        <begin position="252"/>
        <end position="301"/>
    </location>
</feature>